<gene>
    <name evidence="1" type="ORF">BH695_1898</name>
</gene>
<dbReference type="AlphaFoldDB" id="A0AB33BTH1"/>
<reference evidence="1 2" key="1">
    <citation type="journal article" date="2018" name="Harmful Algae">
        <title>The highly heterogeneous methylated genomes and diverse restriction-modification systems of bloom-forming Microcystis.</title>
        <authorList>
            <person name="Zhao L."/>
            <person name="Song Y."/>
            <person name="Li L."/>
            <person name="Gan N."/>
            <person name="Brand J.J."/>
            <person name="Song L."/>
        </authorList>
    </citation>
    <scope>NUCLEOTIDE SEQUENCE [LARGE SCALE GENOMIC DNA]</scope>
    <source>
        <strain evidence="1 2">PCC 7806SL</strain>
    </source>
</reference>
<protein>
    <submittedName>
        <fullName evidence="1">Uncharacterized protein</fullName>
    </submittedName>
</protein>
<name>A0AB33BTH1_MICA7</name>
<evidence type="ECO:0000313" key="2">
    <source>
        <dbReference type="Proteomes" id="UP000192439"/>
    </source>
</evidence>
<sequence length="103" mass="12152">MILGQEIIYNFAMFISKIMDYQNLSDEQFKRRFGVYKQTYRKMVESVKSVEADSNSPSKRGPKPKLSRFFGLSYAIDGSYKGWNPYRERHWAIFVNCFLSKAN</sequence>
<proteinExistence type="predicted"/>
<keyword evidence="2" id="KW-1185">Reference proteome</keyword>
<dbReference type="EMBL" id="CP020771">
    <property type="protein sequence ID" value="ARI81179.1"/>
    <property type="molecule type" value="Genomic_DNA"/>
</dbReference>
<accession>A0AB33BTH1</accession>
<evidence type="ECO:0000313" key="1">
    <source>
        <dbReference type="EMBL" id="ARI81179.1"/>
    </source>
</evidence>
<dbReference type="Proteomes" id="UP000192439">
    <property type="component" value="Chromosome"/>
</dbReference>
<organism evidence="1 2">
    <name type="scientific">Microcystis aeruginosa PCC 7806SL</name>
    <dbReference type="NCBI Taxonomy" id="1903187"/>
    <lineage>
        <taxon>Bacteria</taxon>
        <taxon>Bacillati</taxon>
        <taxon>Cyanobacteriota</taxon>
        <taxon>Cyanophyceae</taxon>
        <taxon>Oscillatoriophycideae</taxon>
        <taxon>Chroococcales</taxon>
        <taxon>Microcystaceae</taxon>
        <taxon>Microcystis</taxon>
    </lineage>
</organism>